<feature type="region of interest" description="Disordered" evidence="5">
    <location>
        <begin position="29"/>
        <end position="69"/>
    </location>
</feature>
<comment type="similarity">
    <text evidence="4">Belongs to the Cob(I)alamin adenosyltransferase family.</text>
</comment>
<dbReference type="EMBL" id="JBBHLL010000165">
    <property type="protein sequence ID" value="KAK7811804.1"/>
    <property type="molecule type" value="Genomic_DNA"/>
</dbReference>
<evidence type="ECO:0000256" key="3">
    <source>
        <dbReference type="ARBA" id="ARBA00022840"/>
    </source>
</evidence>
<gene>
    <name evidence="7" type="ORF">U0070_016876</name>
</gene>
<reference evidence="7 8" key="1">
    <citation type="journal article" date="2023" name="bioRxiv">
        <title>Conserved and derived expression patterns and positive selection on dental genes reveal complex evolutionary context of ever-growing rodent molars.</title>
        <authorList>
            <person name="Calamari Z.T."/>
            <person name="Song A."/>
            <person name="Cohen E."/>
            <person name="Akter M."/>
            <person name="Roy R.D."/>
            <person name="Hallikas O."/>
            <person name="Christensen M.M."/>
            <person name="Li P."/>
            <person name="Marangoni P."/>
            <person name="Jernvall J."/>
            <person name="Klein O.D."/>
        </authorList>
    </citation>
    <scope>NUCLEOTIDE SEQUENCE [LARGE SCALE GENOMIC DNA]</scope>
    <source>
        <strain evidence="7">V071</strain>
    </source>
</reference>
<dbReference type="InterPro" id="IPR029499">
    <property type="entry name" value="PduO-typ"/>
</dbReference>
<evidence type="ECO:0000259" key="6">
    <source>
        <dbReference type="Pfam" id="PF01923"/>
    </source>
</evidence>
<protein>
    <recommendedName>
        <fullName evidence="6">Cobalamin adenosyltransferase-like domain-containing protein</fullName>
    </recommendedName>
</protein>
<feature type="domain" description="Cobalamin adenosyltransferase-like" evidence="6">
    <location>
        <begin position="52"/>
        <end position="131"/>
    </location>
</feature>
<dbReference type="SUPFAM" id="SSF89028">
    <property type="entry name" value="Cobalamin adenosyltransferase-like"/>
    <property type="match status" value="2"/>
</dbReference>
<proteinExistence type="inferred from homology"/>
<accession>A0AAW0IBD8</accession>
<sequence length="236" mass="25618">MAVWVFGGRLGLRGHLGACRLLCPRFQSRSPQGEEDRNRLQSSSKAPKIPKIYTKTGDKGFSSTFTGERRPKDDQVFEALGTTDELSSAIGFAMEVITEKGHTFAEELQKIQCTLQDVGSALATPRSSAREAHLSNSQLCSGKVSSKLIGTVGRIPCRRKGVFPGCTNGILTGGLSAPDSSEHTAFEEGPIMELEQWIDKYSSQLPPLTAFILPSGGKSSSALHFCRAVCRRAERR</sequence>
<dbReference type="Pfam" id="PF01923">
    <property type="entry name" value="Cob_adeno_trans"/>
    <property type="match status" value="2"/>
</dbReference>
<dbReference type="PANTHER" id="PTHR12213">
    <property type="entry name" value="CORRINOID ADENOSYLTRANSFERASE"/>
    <property type="match status" value="1"/>
</dbReference>
<dbReference type="PANTHER" id="PTHR12213:SF0">
    <property type="entry name" value="CORRINOID ADENOSYLTRANSFERASE MMAB"/>
    <property type="match status" value="1"/>
</dbReference>
<keyword evidence="3 4" id="KW-0067">ATP-binding</keyword>
<dbReference type="InterPro" id="IPR016030">
    <property type="entry name" value="CblAdoTrfase-like"/>
</dbReference>
<evidence type="ECO:0000313" key="8">
    <source>
        <dbReference type="Proteomes" id="UP001488838"/>
    </source>
</evidence>
<dbReference type="GO" id="GO:0008817">
    <property type="term" value="F:corrinoid adenosyltransferase activity"/>
    <property type="evidence" value="ECO:0007669"/>
    <property type="project" value="TreeGrafter"/>
</dbReference>
<dbReference type="InterPro" id="IPR036451">
    <property type="entry name" value="CblAdoTrfase-like_sf"/>
</dbReference>
<dbReference type="Proteomes" id="UP001488838">
    <property type="component" value="Unassembled WGS sequence"/>
</dbReference>
<keyword evidence="8" id="KW-1185">Reference proteome</keyword>
<name>A0AAW0IBD8_MYOGA</name>
<feature type="domain" description="Cobalamin adenosyltransferase-like" evidence="6">
    <location>
        <begin position="179"/>
        <end position="236"/>
    </location>
</feature>
<dbReference type="GO" id="GO:0005524">
    <property type="term" value="F:ATP binding"/>
    <property type="evidence" value="ECO:0007669"/>
    <property type="project" value="UniProtKB-UniRule"/>
</dbReference>
<evidence type="ECO:0000256" key="5">
    <source>
        <dbReference type="SAM" id="MobiDB-lite"/>
    </source>
</evidence>
<dbReference type="AlphaFoldDB" id="A0AAW0IBD8"/>
<evidence type="ECO:0000256" key="4">
    <source>
        <dbReference type="RuleBase" id="RU366026"/>
    </source>
</evidence>
<organism evidence="7 8">
    <name type="scientific">Myodes glareolus</name>
    <name type="common">Bank vole</name>
    <name type="synonym">Clethrionomys glareolus</name>
    <dbReference type="NCBI Taxonomy" id="447135"/>
    <lineage>
        <taxon>Eukaryota</taxon>
        <taxon>Metazoa</taxon>
        <taxon>Chordata</taxon>
        <taxon>Craniata</taxon>
        <taxon>Vertebrata</taxon>
        <taxon>Euteleostomi</taxon>
        <taxon>Mammalia</taxon>
        <taxon>Eutheria</taxon>
        <taxon>Euarchontoglires</taxon>
        <taxon>Glires</taxon>
        <taxon>Rodentia</taxon>
        <taxon>Myomorpha</taxon>
        <taxon>Muroidea</taxon>
        <taxon>Cricetidae</taxon>
        <taxon>Arvicolinae</taxon>
        <taxon>Myodes</taxon>
    </lineage>
</organism>
<evidence type="ECO:0000256" key="2">
    <source>
        <dbReference type="ARBA" id="ARBA00022741"/>
    </source>
</evidence>
<keyword evidence="2 4" id="KW-0547">Nucleotide-binding</keyword>
<dbReference type="Gene3D" id="1.20.1200.10">
    <property type="entry name" value="Cobalamin adenosyltransferase-like"/>
    <property type="match status" value="2"/>
</dbReference>
<keyword evidence="1 4" id="KW-0808">Transferase</keyword>
<evidence type="ECO:0000256" key="1">
    <source>
        <dbReference type="ARBA" id="ARBA00022679"/>
    </source>
</evidence>
<comment type="caution">
    <text evidence="7">The sequence shown here is derived from an EMBL/GenBank/DDBJ whole genome shotgun (WGS) entry which is preliminary data.</text>
</comment>
<evidence type="ECO:0000313" key="7">
    <source>
        <dbReference type="EMBL" id="KAK7811804.1"/>
    </source>
</evidence>